<protein>
    <submittedName>
        <fullName evidence="3">Uncharacterized protein</fullName>
    </submittedName>
</protein>
<evidence type="ECO:0000313" key="3">
    <source>
        <dbReference type="EMBL" id="OMJ20462.1"/>
    </source>
</evidence>
<organism evidence="3 4">
    <name type="scientific">Smittium culicis</name>
    <dbReference type="NCBI Taxonomy" id="133412"/>
    <lineage>
        <taxon>Eukaryota</taxon>
        <taxon>Fungi</taxon>
        <taxon>Fungi incertae sedis</taxon>
        <taxon>Zoopagomycota</taxon>
        <taxon>Kickxellomycotina</taxon>
        <taxon>Harpellomycetes</taxon>
        <taxon>Harpellales</taxon>
        <taxon>Legeriomycetaceae</taxon>
        <taxon>Smittium</taxon>
    </lineage>
</organism>
<comment type="caution">
    <text evidence="3">The sequence shown here is derived from an EMBL/GenBank/DDBJ whole genome shotgun (WGS) entry which is preliminary data.</text>
</comment>
<feature type="compositionally biased region" description="Polar residues" evidence="2">
    <location>
        <begin position="81"/>
        <end position="95"/>
    </location>
</feature>
<feature type="coiled-coil region" evidence="1">
    <location>
        <begin position="312"/>
        <end position="339"/>
    </location>
</feature>
<name>A0A1R1Y0J4_9FUNG</name>
<feature type="compositionally biased region" description="Polar residues" evidence="2">
    <location>
        <begin position="177"/>
        <end position="190"/>
    </location>
</feature>
<dbReference type="EMBL" id="LSSM01002754">
    <property type="protein sequence ID" value="OMJ20462.1"/>
    <property type="molecule type" value="Genomic_DNA"/>
</dbReference>
<proteinExistence type="predicted"/>
<feature type="region of interest" description="Disordered" evidence="2">
    <location>
        <begin position="687"/>
        <end position="816"/>
    </location>
</feature>
<dbReference type="AlphaFoldDB" id="A0A1R1Y0J4"/>
<feature type="compositionally biased region" description="Polar residues" evidence="2">
    <location>
        <begin position="562"/>
        <end position="579"/>
    </location>
</feature>
<dbReference type="OrthoDB" id="5650765at2759"/>
<evidence type="ECO:0000313" key="4">
    <source>
        <dbReference type="Proteomes" id="UP000187429"/>
    </source>
</evidence>
<accession>A0A1R1Y0J4</accession>
<feature type="compositionally biased region" description="Polar residues" evidence="2">
    <location>
        <begin position="241"/>
        <end position="261"/>
    </location>
</feature>
<feature type="compositionally biased region" description="Polar residues" evidence="2">
    <location>
        <begin position="198"/>
        <end position="222"/>
    </location>
</feature>
<feature type="region of interest" description="Disordered" evidence="2">
    <location>
        <begin position="562"/>
        <end position="617"/>
    </location>
</feature>
<feature type="compositionally biased region" description="Polar residues" evidence="2">
    <location>
        <begin position="131"/>
        <end position="142"/>
    </location>
</feature>
<sequence>MTMLYPNTNFLGKSNSSLENIRTSLTHGEESSPDLKKIKSPTIIPLWAKNSYQINDSLSTSNASTFINRNFPKIIPEKPPINQNPVPKTSNTNPTPALPKQKPITRRISIKKALSNNTILKLNSHLHKIADSNSNSSTTRNFPQKAISSSLPKSKNNLNPIASKKTLSPSKRMLVKLSNTPKIPSIQNISPKIPPTENPQLYSNPTKCPSNVNTTSKRFSGVNSVNYPNILRKYSNAKYSSTHKLAPQNSSHSTPKSKSIPQNYSYSLASSNQSHNSPSPSKNKTKTYKTSSQNSNKYNTSLKRSKNPPPDINNLNLVIASLQAQLKNQLDLIDELSSINSDLCSELSSQVDSTKLLAQDVNQLKNDNKDLLYDLEVKSAQLASAKYFSHSSTFNSYNLHSFKIDLLHIQDLLHLCNLNTSSLDYTLPQNQNNSNKLESSTLEPNDPIFSQILINKSPFSSPISTLNKNKNKPKTIIANISTPNTNSIDTPPYLNSPNNSHSNLDIAENFTIGDPKLQNLSIYTNISSSPTFESRHFASMNAKQSCDNTNFKVKAPLKFPDLSSSTANPSSKTFNSNPALLSPKHPSNPFSTPPIDLHTSKSKYPESSDSFAINSNNPLSKNISEIDKIVSKIISNISLSPSSKSAPIPESIDFSLSPLSNHSTDINSITLQNLKNKNPSPYLSDLNSANASLSSETETDDSLLPLNESSSYLSSTAGSSPPLYTKSNDFNAINGSTQKDNNTNGYSIRRTTDSIKTTTSETLTNYSRNPKPEMPKISIQQPTDTSSTKNLPNLHKSSLRSPPSLHQSHTHTELKQKSHLSISHNLSCHNCILLTEAISSLIIDNDFYRHDNKNLSNMLINTTDEFNLLIDIFKNNHQKIFSKSSNLNF</sequence>
<feature type="region of interest" description="Disordered" evidence="2">
    <location>
        <begin position="241"/>
        <end position="310"/>
    </location>
</feature>
<feature type="compositionally biased region" description="Low complexity" evidence="2">
    <location>
        <begin position="754"/>
        <end position="764"/>
    </location>
</feature>
<reference evidence="4" key="1">
    <citation type="submission" date="2017-01" db="EMBL/GenBank/DDBJ databases">
        <authorList>
            <person name="Wang Y."/>
            <person name="White M."/>
            <person name="Kvist S."/>
            <person name="Moncalvo J.-M."/>
        </authorList>
    </citation>
    <scope>NUCLEOTIDE SEQUENCE [LARGE SCALE GENOMIC DNA]</scope>
    <source>
        <strain evidence="4">ID-206-W2</strain>
    </source>
</reference>
<feature type="compositionally biased region" description="Polar residues" evidence="2">
    <location>
        <begin position="778"/>
        <end position="807"/>
    </location>
</feature>
<feature type="compositionally biased region" description="Polar residues" evidence="2">
    <location>
        <begin position="725"/>
        <end position="746"/>
    </location>
</feature>
<feature type="compositionally biased region" description="Polar residues" evidence="2">
    <location>
        <begin position="605"/>
        <end position="617"/>
    </location>
</feature>
<dbReference type="Proteomes" id="UP000187429">
    <property type="component" value="Unassembled WGS sequence"/>
</dbReference>
<keyword evidence="1" id="KW-0175">Coiled coil</keyword>
<feature type="compositionally biased region" description="Low complexity" evidence="2">
    <location>
        <begin position="709"/>
        <end position="720"/>
    </location>
</feature>
<keyword evidence="4" id="KW-1185">Reference proteome</keyword>
<evidence type="ECO:0000256" key="1">
    <source>
        <dbReference type="SAM" id="Coils"/>
    </source>
</evidence>
<gene>
    <name evidence="3" type="ORF">AYI69_g6201</name>
</gene>
<feature type="region of interest" description="Disordered" evidence="2">
    <location>
        <begin position="74"/>
        <end position="105"/>
    </location>
</feature>
<feature type="compositionally biased region" description="Low complexity" evidence="2">
    <location>
        <begin position="262"/>
        <end position="297"/>
    </location>
</feature>
<evidence type="ECO:0000256" key="2">
    <source>
        <dbReference type="SAM" id="MobiDB-lite"/>
    </source>
</evidence>
<feature type="region of interest" description="Disordered" evidence="2">
    <location>
        <begin position="131"/>
        <end position="222"/>
    </location>
</feature>
<feature type="compositionally biased region" description="Low complexity" evidence="2">
    <location>
        <begin position="148"/>
        <end position="160"/>
    </location>
</feature>
<feature type="compositionally biased region" description="Low complexity" evidence="2">
    <location>
        <begin position="687"/>
        <end position="696"/>
    </location>
</feature>